<feature type="transmembrane region" description="Helical" evidence="5">
    <location>
        <begin position="169"/>
        <end position="192"/>
    </location>
</feature>
<dbReference type="SMART" id="SM00248">
    <property type="entry name" value="ANK"/>
    <property type="match status" value="11"/>
</dbReference>
<protein>
    <submittedName>
        <fullName evidence="7">Serine threonine phosphatase 6 regulatory ankyrin repeat subunit A</fullName>
    </submittedName>
</protein>
<dbReference type="OrthoDB" id="194358at2759"/>
<feature type="repeat" description="ANK" evidence="3">
    <location>
        <begin position="1167"/>
        <end position="1199"/>
    </location>
</feature>
<comment type="caution">
    <text evidence="7">The sequence shown here is derived from an EMBL/GenBank/DDBJ whole genome shotgun (WGS) entry which is preliminary data.</text>
</comment>
<dbReference type="InterPro" id="IPR001870">
    <property type="entry name" value="B30.2/SPRY"/>
</dbReference>
<dbReference type="PANTHER" id="PTHR24198:SF165">
    <property type="entry name" value="ANKYRIN REPEAT-CONTAINING PROTEIN-RELATED"/>
    <property type="match status" value="1"/>
</dbReference>
<dbReference type="Proteomes" id="UP000730481">
    <property type="component" value="Unassembled WGS sequence"/>
</dbReference>
<evidence type="ECO:0000256" key="5">
    <source>
        <dbReference type="SAM" id="Phobius"/>
    </source>
</evidence>
<reference evidence="7" key="2">
    <citation type="submission" date="2020-02" db="EMBL/GenBank/DDBJ databases">
        <title>Identification and distribution of gene clusters putatively required for synthesis of sphingolipid metabolism inhibitors in phylogenetically diverse species of the filamentous fungus Fusarium.</title>
        <authorList>
            <person name="Kim H.-S."/>
            <person name="Busman M."/>
            <person name="Brown D.W."/>
            <person name="Divon H."/>
            <person name="Uhlig S."/>
            <person name="Proctor R.H."/>
        </authorList>
    </citation>
    <scope>NUCLEOTIDE SEQUENCE</scope>
    <source>
        <strain evidence="7">NRRL 25174</strain>
    </source>
</reference>
<dbReference type="PROSITE" id="PS50188">
    <property type="entry name" value="B302_SPRY"/>
    <property type="match status" value="1"/>
</dbReference>
<keyword evidence="2 3" id="KW-0040">ANK repeat</keyword>
<feature type="transmembrane region" description="Helical" evidence="5">
    <location>
        <begin position="204"/>
        <end position="223"/>
    </location>
</feature>
<feature type="repeat" description="ANK" evidence="3">
    <location>
        <begin position="1061"/>
        <end position="1081"/>
    </location>
</feature>
<reference evidence="7" key="1">
    <citation type="journal article" date="2017" name="Mycologia">
        <title>Fusarium algeriense, sp. nov., a novel toxigenic crown rot pathogen of durum wheat from Algeria is nested in the Fusarium burgessii species complex.</title>
        <authorList>
            <person name="Laraba I."/>
            <person name="Keddad A."/>
            <person name="Boureghda H."/>
            <person name="Abdallah N."/>
            <person name="Vaughan M.M."/>
            <person name="Proctor R.H."/>
            <person name="Busman M."/>
            <person name="O'Donnell K."/>
        </authorList>
    </citation>
    <scope>NUCLEOTIDE SEQUENCE</scope>
    <source>
        <strain evidence="7">NRRL 25174</strain>
    </source>
</reference>
<dbReference type="CDD" id="cd12885">
    <property type="entry name" value="SPRY_RanBP_like"/>
    <property type="match status" value="1"/>
</dbReference>
<dbReference type="PANTHER" id="PTHR24198">
    <property type="entry name" value="ANKYRIN REPEAT AND PROTEIN KINASE DOMAIN-CONTAINING PROTEIN"/>
    <property type="match status" value="1"/>
</dbReference>
<keyword evidence="5" id="KW-1133">Transmembrane helix</keyword>
<proteinExistence type="predicted"/>
<dbReference type="Gene3D" id="1.25.40.20">
    <property type="entry name" value="Ankyrin repeat-containing domain"/>
    <property type="match status" value="2"/>
</dbReference>
<dbReference type="InterPro" id="IPR013320">
    <property type="entry name" value="ConA-like_dom_sf"/>
</dbReference>
<dbReference type="PROSITE" id="PS50297">
    <property type="entry name" value="ANK_REP_REGION"/>
    <property type="match status" value="3"/>
</dbReference>
<evidence type="ECO:0000259" key="6">
    <source>
        <dbReference type="PROSITE" id="PS50188"/>
    </source>
</evidence>
<keyword evidence="8" id="KW-1185">Reference proteome</keyword>
<feature type="compositionally biased region" description="Basic and acidic residues" evidence="4">
    <location>
        <begin position="1717"/>
        <end position="1729"/>
    </location>
</feature>
<dbReference type="Pfam" id="PF00622">
    <property type="entry name" value="SPRY"/>
    <property type="match status" value="1"/>
</dbReference>
<feature type="repeat" description="ANK" evidence="3">
    <location>
        <begin position="1022"/>
        <end position="1054"/>
    </location>
</feature>
<feature type="region of interest" description="Disordered" evidence="4">
    <location>
        <begin position="109"/>
        <end position="138"/>
    </location>
</feature>
<organism evidence="7 8">
    <name type="scientific">Fusarium beomiforme</name>
    <dbReference type="NCBI Taxonomy" id="44412"/>
    <lineage>
        <taxon>Eukaryota</taxon>
        <taxon>Fungi</taxon>
        <taxon>Dikarya</taxon>
        <taxon>Ascomycota</taxon>
        <taxon>Pezizomycotina</taxon>
        <taxon>Sordariomycetes</taxon>
        <taxon>Hypocreomycetidae</taxon>
        <taxon>Hypocreales</taxon>
        <taxon>Nectriaceae</taxon>
        <taxon>Fusarium</taxon>
        <taxon>Fusarium burgessii species complex</taxon>
    </lineage>
</organism>
<evidence type="ECO:0000256" key="2">
    <source>
        <dbReference type="ARBA" id="ARBA00023043"/>
    </source>
</evidence>
<dbReference type="Pfam" id="PF12796">
    <property type="entry name" value="Ank_2"/>
    <property type="match status" value="4"/>
</dbReference>
<keyword evidence="5" id="KW-0812">Transmembrane</keyword>
<dbReference type="SUPFAM" id="SSF48403">
    <property type="entry name" value="Ankyrin repeat"/>
    <property type="match status" value="3"/>
</dbReference>
<dbReference type="InterPro" id="IPR043136">
    <property type="entry name" value="B30.2/SPRY_sf"/>
</dbReference>
<evidence type="ECO:0000313" key="8">
    <source>
        <dbReference type="Proteomes" id="UP000730481"/>
    </source>
</evidence>
<dbReference type="PROSITE" id="PS50088">
    <property type="entry name" value="ANK_REPEAT"/>
    <property type="match status" value="5"/>
</dbReference>
<dbReference type="EMBL" id="PVQB02000518">
    <property type="protein sequence ID" value="KAF4336100.1"/>
    <property type="molecule type" value="Genomic_DNA"/>
</dbReference>
<evidence type="ECO:0000256" key="4">
    <source>
        <dbReference type="SAM" id="MobiDB-lite"/>
    </source>
</evidence>
<evidence type="ECO:0000256" key="1">
    <source>
        <dbReference type="ARBA" id="ARBA00022737"/>
    </source>
</evidence>
<keyword evidence="5" id="KW-0472">Membrane</keyword>
<dbReference type="InterPro" id="IPR036770">
    <property type="entry name" value="Ankyrin_rpt-contain_sf"/>
</dbReference>
<accession>A0A9P5DUN5</accession>
<dbReference type="InterPro" id="IPR044736">
    <property type="entry name" value="Gid1/RanBPM/SPLA_SPRY"/>
</dbReference>
<keyword evidence="1" id="KW-0677">Repeat</keyword>
<feature type="transmembrane region" description="Helical" evidence="5">
    <location>
        <begin position="371"/>
        <end position="393"/>
    </location>
</feature>
<feature type="region of interest" description="Disordered" evidence="4">
    <location>
        <begin position="1709"/>
        <end position="1729"/>
    </location>
</feature>
<sequence length="1729" mass="194818">MTAISGAIRVEGHRFLKAFIGRARENRAAVEIEYMSSTSAEVGELYNGSGIVRTMGQSKIAQLIIFPEEFEKKEKSVRRLYDYQDDLDIGLLHWLDRLKCQLIPRGSSPGNMERGPDVTSTGAEVGIDGSTESNSDSPDYWESLKYPNLQLNIANKTISSRKRSIGLRLAALMALVLQASLLVIAGVVAYIIEGFERQPWGLPCYIGGSILLSVGMLACSVAIEKSTKEYKWIPGEAQSRNSEESSTLRKISQGTKRQMHLLWVQPAQRVSDQEFDSYILLAKNKEFISTSSRREDVSLQKTDRRGKSAIQISSDTLSGTASSRLGLRKTSTVKVSNAGEASTWYSDLLAPTAIFAGGAGFTVQFIGLRGLPWPCALAHLGAIVIMAMIRALIRWRLGERPITDTAPRGYELDFLAIQLIDPKSDILNSTRADSRKKHEILSWRVETAKQGEQADYPFDFPGCRSLDKNHNVSSNELSDIQHIVHVRKRLGDLCQWQEKKAFKPALALVRSIERFLDQFLPERQMPIAWEIPFRDHDEKTQMVLLRINKTSDKQHKGWKINAGEVEAILSLWMANLEENEISQTENHEEDEWQRSKAGSALGIDYCRLLGHKQDDGVLQRDINLWSVARLYDSLAHKKVKIVIGYTGPPNTPKSDTLLVQHSTADLATIAAQHLFTSFIWTVIEYLPKDFLNQGSVSVRESVAVLPPKKIDLQSFDPTIGRKLQHKLLTKFSLHAEKESLGSSDDVLLCMIPAFSYNDVLPNDAALQIALPKPRERKTWAKDATNYSNLLDSLVKNCVKNATDFLSLAILVHALEFTYLMVLDDENMECERNLRRGVALDVVDDSNRPNKNVPGNSGLKIISNTNAKLPHKKSSQLIEGLLKNLFECFPGVLKKLILFYQLQGRKEAFIKIVDPSPRERSSEIWVLQGRMEEQRHFMDQIGFTELHREVFGVENMDLGQLVGKDGQKRDIFGWTPLHYAAARTESYISKECQNNCGQKDSHTKSIQIFLQDGRPETWWLDNFGRSPIHVAAISGKARFLETLLNSLSPEDAMSAFQQKGFDGMTPLHLAVEGGRIDCIRAFEQKDKFRFDPNALDVLNKSLLSYLDESIEEQKSLGIKLLRDHSTKFQRQDSDGQTVWHHAIRFSDDKLMQKLKENHSRTIDSSNKNRETPLHLAVKYKDHNMLGLLLCFKADPSVNTAKDRSPLMFAYRLGIVNLLMERMKSVDVDDKKGYTPLHLAVQTTKPLIVHALLEKGASPDFADNNQRNALHHARTSWSSHNETAMKEIVRDLLRNSTSCVDVLGKDGETPLIRACIDNEPLDFITEIVELSDLENSKMNINQGDSLFGQSPLAWACEFDHKEAIQRLLPAKTLDLNKSATGFGGWKPLHFALSRGNLEAIRLLLDDERIIPGLRISNISRLDPVRYAIEQSSRYCLMELLRHPNAGPAILSASDWETIPKEEEDPIDQARIWEEWENAVLDSNRGVKLPYHKLAEAGRHTKLQSLCTQGLKVHERDPDGWTPADIAGRHGYKTLEEFLRRHQIESGLRDQPYRFPSKLVNLFRGPEFVRRPCNQAPGWDLGKEFVVGFCHSAVRQDRLPGWDKGSWAYHGDNGGLFVESGHCEPGKDDKSFDKNDVVGCGIDFETGDGYRTKNGVRLDSGNLLKHHEVLKGKLYPCIGLRTDKDGDWVRVHVTLQDTTAKLFKFKGPYSGTDAATSLDETPREESKPETCA</sequence>
<dbReference type="InterPro" id="IPR002110">
    <property type="entry name" value="Ankyrin_rpt"/>
</dbReference>
<evidence type="ECO:0000313" key="7">
    <source>
        <dbReference type="EMBL" id="KAF4336100.1"/>
    </source>
</evidence>
<dbReference type="Gene3D" id="2.60.120.920">
    <property type="match status" value="1"/>
</dbReference>
<dbReference type="SUPFAM" id="SSF49899">
    <property type="entry name" value="Concanavalin A-like lectins/glucanases"/>
    <property type="match status" value="1"/>
</dbReference>
<evidence type="ECO:0000256" key="3">
    <source>
        <dbReference type="PROSITE-ProRule" id="PRU00023"/>
    </source>
</evidence>
<feature type="domain" description="B30.2/SPRY" evidence="6">
    <location>
        <begin position="1490"/>
        <end position="1697"/>
    </location>
</feature>
<name>A0A9P5DUN5_9HYPO</name>
<dbReference type="InterPro" id="IPR003877">
    <property type="entry name" value="SPRY_dom"/>
</dbReference>
<feature type="repeat" description="ANK" evidence="3">
    <location>
        <begin position="1381"/>
        <end position="1403"/>
    </location>
</feature>
<feature type="repeat" description="ANK" evidence="3">
    <location>
        <begin position="1230"/>
        <end position="1262"/>
    </location>
</feature>
<gene>
    <name evidence="7" type="ORF">FBEOM_10036</name>
</gene>